<evidence type="ECO:0000313" key="2">
    <source>
        <dbReference type="EMBL" id="MPM59394.1"/>
    </source>
</evidence>
<feature type="transmembrane region" description="Helical" evidence="1">
    <location>
        <begin position="41"/>
        <end position="64"/>
    </location>
</feature>
<organism evidence="2">
    <name type="scientific">bioreactor metagenome</name>
    <dbReference type="NCBI Taxonomy" id="1076179"/>
    <lineage>
        <taxon>unclassified sequences</taxon>
        <taxon>metagenomes</taxon>
        <taxon>ecological metagenomes</taxon>
    </lineage>
</organism>
<gene>
    <name evidence="2" type="ORF">SDC9_106236</name>
</gene>
<feature type="transmembrane region" description="Helical" evidence="1">
    <location>
        <begin position="12"/>
        <end position="29"/>
    </location>
</feature>
<sequence>MKKNMELLMQFKFVWGLFYAAAIIIYTVVNMLLGNTAMEFIVVWQLMILTIVLVLIQYLIFGEFTLNSISMKGKFLIHFILCYVTILLFLNMFGWINVQKLSSLGLYTGGYTLFYLGILNSLHIYYKLTGEELNSKLAIYKQSKNLKN</sequence>
<dbReference type="AlphaFoldDB" id="A0A645BCF8"/>
<keyword evidence="1" id="KW-1133">Transmembrane helix</keyword>
<name>A0A645BCF8_9ZZZZ</name>
<comment type="caution">
    <text evidence="2">The sequence shown here is derived from an EMBL/GenBank/DDBJ whole genome shotgun (WGS) entry which is preliminary data.</text>
</comment>
<keyword evidence="1" id="KW-0472">Membrane</keyword>
<feature type="transmembrane region" description="Helical" evidence="1">
    <location>
        <begin position="104"/>
        <end position="126"/>
    </location>
</feature>
<dbReference type="EMBL" id="VSSQ01017270">
    <property type="protein sequence ID" value="MPM59394.1"/>
    <property type="molecule type" value="Genomic_DNA"/>
</dbReference>
<feature type="transmembrane region" description="Helical" evidence="1">
    <location>
        <begin position="76"/>
        <end position="98"/>
    </location>
</feature>
<proteinExistence type="predicted"/>
<accession>A0A645BCF8</accession>
<reference evidence="2" key="1">
    <citation type="submission" date="2019-08" db="EMBL/GenBank/DDBJ databases">
        <authorList>
            <person name="Kucharzyk K."/>
            <person name="Murdoch R.W."/>
            <person name="Higgins S."/>
            <person name="Loffler F."/>
        </authorList>
    </citation>
    <scope>NUCLEOTIDE SEQUENCE</scope>
</reference>
<evidence type="ECO:0008006" key="3">
    <source>
        <dbReference type="Google" id="ProtNLM"/>
    </source>
</evidence>
<keyword evidence="1" id="KW-0812">Transmembrane</keyword>
<protein>
    <recommendedName>
        <fullName evidence="3">DUF3021 domain-containing protein</fullName>
    </recommendedName>
</protein>
<evidence type="ECO:0000256" key="1">
    <source>
        <dbReference type="SAM" id="Phobius"/>
    </source>
</evidence>